<proteinExistence type="inferred from homology"/>
<evidence type="ECO:0000256" key="11">
    <source>
        <dbReference type="PIRSR" id="PIRSR601233-2"/>
    </source>
</evidence>
<feature type="binding site" evidence="11">
    <location>
        <position position="377"/>
    </location>
    <ligand>
        <name>GMP</name>
        <dbReference type="ChEBI" id="CHEBI:58115"/>
    </ligand>
</feature>
<evidence type="ECO:0000256" key="4">
    <source>
        <dbReference type="ARBA" id="ARBA00022741"/>
    </source>
</evidence>
<comment type="subunit">
    <text evidence="13">Monomer.</text>
</comment>
<name>A0A3Q9HPV2_9FIRM</name>
<evidence type="ECO:0000256" key="9">
    <source>
        <dbReference type="ARBA" id="ARBA00049514"/>
    </source>
</evidence>
<dbReference type="GO" id="GO:0046872">
    <property type="term" value="F:metal ion binding"/>
    <property type="evidence" value="ECO:0007669"/>
    <property type="project" value="UniProtKB-UniRule"/>
</dbReference>
<feature type="binding site" evidence="11">
    <location>
        <begin position="202"/>
        <end position="206"/>
    </location>
    <ligand>
        <name>GMP</name>
        <dbReference type="ChEBI" id="CHEBI:58115"/>
    </ligand>
</feature>
<keyword evidence="7 12" id="KW-0464">Manganese</keyword>
<sequence length="472" mass="51698">MSKYNLVQVGKNCFRYQRTGDMLVDVELYISPELCKKVESGAIKQLIDAATLPGVYKKVVGMPDIHEGFGLPIGGIMASDGEIGVISAGAVGMDINCGVRLLQSPIPVNAVSKRTLEKLVKAIVEQVPVGVGQKNKLGFKSKDFNAILTQGIDYLFKKGLAVATDLEHTEERGYFAGANPDAVSKTARERGFYQLGTLGGGNHFIEIGYIDTIYDQKRADRYGLKKGNITVLIHTGSRAFGHQICTDYSKEMLKEAERLGIRLPSKGLAAVPIHSKCGQRYYQAMAAAINFAFANRQIITHLIREIFADFFGGQHTLTLIYDVAHNIAKFETHFGRKVLVHRKGATRALPAKDPANPSCYQDVGHPAIIPGSMGNPSYVMVGLCGIEETFKSINHGAGRVLSRRAARRQISTDDLKKKIGNVVINTPKFKKILDEAPQAYKDIDQVVMAMEDTGKAKRVARHRPLAVIKGED</sequence>
<dbReference type="EC" id="6.5.1.-" evidence="13"/>
<evidence type="ECO:0000256" key="12">
    <source>
        <dbReference type="PIRSR" id="PIRSR601233-3"/>
    </source>
</evidence>
<keyword evidence="2 13" id="KW-0436">Ligase</keyword>
<evidence type="ECO:0000313" key="14">
    <source>
        <dbReference type="EMBL" id="AZR72840.1"/>
    </source>
</evidence>
<feature type="binding site" evidence="11">
    <location>
        <begin position="325"/>
        <end position="326"/>
    </location>
    <ligand>
        <name>GMP</name>
        <dbReference type="ChEBI" id="CHEBI:58115"/>
    </ligand>
</feature>
<organism evidence="14 15">
    <name type="scientific">Anoxybacter fermentans</name>
    <dbReference type="NCBI Taxonomy" id="1323375"/>
    <lineage>
        <taxon>Bacteria</taxon>
        <taxon>Bacillati</taxon>
        <taxon>Bacillota</taxon>
        <taxon>Clostridia</taxon>
        <taxon>Halanaerobiales</taxon>
        <taxon>Anoxybacter</taxon>
    </lineage>
</organism>
<dbReference type="GO" id="GO:0170057">
    <property type="term" value="F:RNA ligase (GTP) activity"/>
    <property type="evidence" value="ECO:0007669"/>
    <property type="project" value="UniProtKB-EC"/>
</dbReference>
<reference evidence="14 15" key="1">
    <citation type="submission" date="2016-07" db="EMBL/GenBank/DDBJ databases">
        <title>Genome and transcriptome analysis of iron-reducing fermentative bacteria Anoxybacter fermentans.</title>
        <authorList>
            <person name="Zeng X."/>
            <person name="Shao Z."/>
        </authorList>
    </citation>
    <scope>NUCLEOTIDE SEQUENCE [LARGE SCALE GENOMIC DNA]</scope>
    <source>
        <strain evidence="14 15">DY22613</strain>
    </source>
</reference>
<dbReference type="GO" id="GO:0006396">
    <property type="term" value="P:RNA processing"/>
    <property type="evidence" value="ECO:0007669"/>
    <property type="project" value="InterPro"/>
</dbReference>
<dbReference type="GO" id="GO:0005525">
    <property type="term" value="F:GTP binding"/>
    <property type="evidence" value="ECO:0007669"/>
    <property type="project" value="UniProtKB-KW"/>
</dbReference>
<feature type="binding site" evidence="11">
    <location>
        <begin position="370"/>
        <end position="373"/>
    </location>
    <ligand>
        <name>GMP</name>
        <dbReference type="ChEBI" id="CHEBI:58115"/>
    </ligand>
</feature>
<comment type="similarity">
    <text evidence="1 13">Belongs to the RtcB family.</text>
</comment>
<dbReference type="PANTHER" id="PTHR11118:SF1">
    <property type="entry name" value="RNA-SPLICING LIGASE RTCB HOMOLOG"/>
    <property type="match status" value="1"/>
</dbReference>
<dbReference type="KEGG" id="aft:BBF96_05205"/>
<keyword evidence="4 11" id="KW-0547">Nucleotide-binding</keyword>
<feature type="binding site" evidence="11">
    <location>
        <begin position="395"/>
        <end position="398"/>
    </location>
    <ligand>
        <name>GMP</name>
        <dbReference type="ChEBI" id="CHEBI:58115"/>
    </ligand>
</feature>
<dbReference type="SUPFAM" id="SSF103365">
    <property type="entry name" value="Hypothetical protein PH1602"/>
    <property type="match status" value="1"/>
</dbReference>
<dbReference type="PANTHER" id="PTHR11118">
    <property type="entry name" value="RNA-SPLICING LIGASE RTCB HOMOLOG"/>
    <property type="match status" value="1"/>
</dbReference>
<dbReference type="GO" id="GO:0003972">
    <property type="term" value="F:RNA ligase (ATP) activity"/>
    <property type="evidence" value="ECO:0007669"/>
    <property type="project" value="TreeGrafter"/>
</dbReference>
<evidence type="ECO:0000256" key="13">
    <source>
        <dbReference type="RuleBase" id="RU371113"/>
    </source>
</evidence>
<dbReference type="InterPro" id="IPR036025">
    <property type="entry name" value="RtcB-like_sf"/>
</dbReference>
<evidence type="ECO:0000256" key="5">
    <source>
        <dbReference type="ARBA" id="ARBA00022800"/>
    </source>
</evidence>
<evidence type="ECO:0000256" key="8">
    <source>
        <dbReference type="ARBA" id="ARBA00047746"/>
    </source>
</evidence>
<evidence type="ECO:0000313" key="15">
    <source>
        <dbReference type="Proteomes" id="UP000267250"/>
    </source>
</evidence>
<keyword evidence="15" id="KW-1185">Reference proteome</keyword>
<feature type="binding site" evidence="12">
    <location>
        <position position="94"/>
    </location>
    <ligand>
        <name>Mn(2+)</name>
        <dbReference type="ChEBI" id="CHEBI:29035"/>
        <label>1</label>
    </ligand>
</feature>
<keyword evidence="6 11" id="KW-0342">GTP-binding</keyword>
<dbReference type="GO" id="GO:0042245">
    <property type="term" value="P:RNA repair"/>
    <property type="evidence" value="ECO:0007669"/>
    <property type="project" value="UniProtKB-KW"/>
</dbReference>
<dbReference type="Proteomes" id="UP000267250">
    <property type="component" value="Chromosome"/>
</dbReference>
<feature type="binding site" evidence="12">
    <location>
        <position position="234"/>
    </location>
    <ligand>
        <name>Mn(2+)</name>
        <dbReference type="ChEBI" id="CHEBI:29035"/>
        <label>2</label>
    </ligand>
</feature>
<evidence type="ECO:0000256" key="6">
    <source>
        <dbReference type="ARBA" id="ARBA00023134"/>
    </source>
</evidence>
<evidence type="ECO:0000256" key="3">
    <source>
        <dbReference type="ARBA" id="ARBA00022723"/>
    </source>
</evidence>
<feature type="binding site" evidence="12">
    <location>
        <position position="203"/>
    </location>
    <ligand>
        <name>Mn(2+)</name>
        <dbReference type="ChEBI" id="CHEBI:29035"/>
        <label>1</label>
    </ligand>
</feature>
<feature type="binding site" evidence="12">
    <location>
        <position position="325"/>
    </location>
    <ligand>
        <name>Mn(2+)</name>
        <dbReference type="ChEBI" id="CHEBI:29035"/>
        <label>2</label>
    </ligand>
</feature>
<dbReference type="FunFam" id="3.90.1860.10:FF:000001">
    <property type="entry name" value="tRNA-splicing ligase RtcB homolog"/>
    <property type="match status" value="1"/>
</dbReference>
<comment type="cofactor">
    <cofactor evidence="12 13">
        <name>Mn(2+)</name>
        <dbReference type="ChEBI" id="CHEBI:29035"/>
    </cofactor>
    <text evidence="12 13">Binds 2 manganese ions per subunit.</text>
</comment>
<feature type="active site" description="GMP-histidine intermediate" evidence="10">
    <location>
        <position position="395"/>
    </location>
</feature>
<keyword evidence="5" id="KW-0692">RNA repair</keyword>
<dbReference type="EMBL" id="CP016379">
    <property type="protein sequence ID" value="AZR72840.1"/>
    <property type="molecule type" value="Genomic_DNA"/>
</dbReference>
<dbReference type="OrthoDB" id="9802323at2"/>
<evidence type="ECO:0000256" key="7">
    <source>
        <dbReference type="ARBA" id="ARBA00023211"/>
    </source>
</evidence>
<dbReference type="AlphaFoldDB" id="A0A3Q9HPV2"/>
<evidence type="ECO:0000256" key="10">
    <source>
        <dbReference type="PIRSR" id="PIRSR601233-1"/>
    </source>
</evidence>
<evidence type="ECO:0000256" key="1">
    <source>
        <dbReference type="ARBA" id="ARBA00008071"/>
    </source>
</evidence>
<evidence type="ECO:0000256" key="2">
    <source>
        <dbReference type="ARBA" id="ARBA00022598"/>
    </source>
</evidence>
<dbReference type="Gene3D" id="3.90.1860.10">
    <property type="entry name" value="tRNA-splicing ligase RtcB"/>
    <property type="match status" value="1"/>
</dbReference>
<dbReference type="RefSeq" id="WP_127016173.1">
    <property type="nucleotide sequence ID" value="NZ_CP016379.1"/>
</dbReference>
<dbReference type="Pfam" id="PF01139">
    <property type="entry name" value="RtcB"/>
    <property type="match status" value="1"/>
</dbReference>
<gene>
    <name evidence="13" type="primary">rtcB</name>
    <name evidence="14" type="ORF">BBF96_05205</name>
</gene>
<accession>A0A3Q9HPV2</accession>
<comment type="catalytic activity">
    <reaction evidence="8">
        <text>a 3'-end 3'-phospho-ribonucleotide-RNA + a 5'-end dephospho-ribonucleoside-RNA + GTP = a ribonucleotidyl-ribonucleotide-RNA + GMP + diphosphate</text>
        <dbReference type="Rhea" id="RHEA:68076"/>
        <dbReference type="Rhea" id="RHEA-COMP:10463"/>
        <dbReference type="Rhea" id="RHEA-COMP:13936"/>
        <dbReference type="Rhea" id="RHEA-COMP:17355"/>
        <dbReference type="ChEBI" id="CHEBI:33019"/>
        <dbReference type="ChEBI" id="CHEBI:37565"/>
        <dbReference type="ChEBI" id="CHEBI:58115"/>
        <dbReference type="ChEBI" id="CHEBI:83062"/>
        <dbReference type="ChEBI" id="CHEBI:138284"/>
        <dbReference type="ChEBI" id="CHEBI:173118"/>
        <dbReference type="EC" id="6.5.1.8"/>
    </reaction>
</comment>
<comment type="catalytic activity">
    <reaction evidence="9">
        <text>a 3'-end 2',3'-cyclophospho-ribonucleotide-RNA + a 5'-end dephospho-ribonucleoside-RNA + GTP + H2O = a ribonucleotidyl-ribonucleotide-RNA + GMP + diphosphate + H(+)</text>
        <dbReference type="Rhea" id="RHEA:68080"/>
        <dbReference type="Rhea" id="RHEA-COMP:10464"/>
        <dbReference type="Rhea" id="RHEA-COMP:13936"/>
        <dbReference type="Rhea" id="RHEA-COMP:17355"/>
        <dbReference type="ChEBI" id="CHEBI:15377"/>
        <dbReference type="ChEBI" id="CHEBI:15378"/>
        <dbReference type="ChEBI" id="CHEBI:33019"/>
        <dbReference type="ChEBI" id="CHEBI:37565"/>
        <dbReference type="ChEBI" id="CHEBI:58115"/>
        <dbReference type="ChEBI" id="CHEBI:83064"/>
        <dbReference type="ChEBI" id="CHEBI:138284"/>
        <dbReference type="ChEBI" id="CHEBI:173118"/>
        <dbReference type="EC" id="6.5.1.8"/>
    </reaction>
</comment>
<keyword evidence="3 12" id="KW-0479">Metal-binding</keyword>
<protein>
    <recommendedName>
        <fullName evidence="13">tRNA-splicing ligase RtcB</fullName>
        <ecNumber evidence="13">6.5.1.-</ecNumber>
    </recommendedName>
</protein>
<dbReference type="InterPro" id="IPR001233">
    <property type="entry name" value="RtcB"/>
</dbReference>
<feature type="binding site" evidence="11">
    <location>
        <position position="469"/>
    </location>
    <ligand>
        <name>GMP</name>
        <dbReference type="ChEBI" id="CHEBI:58115"/>
    </ligand>
</feature>